<evidence type="ECO:0000256" key="2">
    <source>
        <dbReference type="ARBA" id="ARBA00022525"/>
    </source>
</evidence>
<feature type="disulfide bond" evidence="4">
    <location>
        <begin position="208"/>
        <end position="225"/>
    </location>
</feature>
<dbReference type="PRINTS" id="PR00680">
    <property type="entry name" value="PTREFOIL"/>
</dbReference>
<feature type="domain" description="P-type" evidence="6">
    <location>
        <begin position="186"/>
        <end position="229"/>
    </location>
</feature>
<reference evidence="8" key="3">
    <citation type="submission" date="2022-01" db="EMBL/GenBank/DDBJ databases">
        <authorList>
            <person name="Rubenstein D.R."/>
        </authorList>
    </citation>
    <scope>NUCLEOTIDE SEQUENCE</scope>
    <source>
        <strain evidence="8">SS15</strain>
        <tissue evidence="8">Liver</tissue>
    </source>
</reference>
<feature type="region of interest" description="Disordered" evidence="5">
    <location>
        <begin position="9"/>
        <end position="28"/>
    </location>
</feature>
<feature type="disulfide bond" evidence="4">
    <location>
        <begin position="188"/>
        <end position="214"/>
    </location>
</feature>
<feature type="domain" description="P-type" evidence="6">
    <location>
        <begin position="135"/>
        <end position="180"/>
    </location>
</feature>
<dbReference type="AlphaFoldDB" id="A0A835NQV5"/>
<sequence>MSLPALLVATGKGSASPSEAPQGDAQGHTSLHSSVLAAGIERDWGLMFSTFPNLSFVIKETVIGQDLNSLIACDMMEQCYQTSLGKHEEHIKPTASRESSTSPLARAMDLKVVCALSITLIIALSTLAEGVAPPTKCQCKMVPRERKNCGYPGISAAECKKIGCCFNASVPSVPWCYSPKQKKVKKVCPTDPHHRINCGHPGIKPRECTRKGCCFRAHPAGVPWCFYHRNVEEVKARKCNGNMTQPNWTDWLNTVCPLSHCGSPWARSGQHVGTGDQPATVRQCQVPSIACLKFSYCTGLAAFPLPLRSDFVSEDKIGNQAQREEENPKDDEVQLFWTCREKLLLSYCGKFPVCGEAETHQSCSLG</sequence>
<dbReference type="FunFam" id="4.10.110.10:FF:000006">
    <property type="entry name" value="Trefoil factor 1"/>
    <property type="match status" value="2"/>
</dbReference>
<dbReference type="GO" id="GO:0030277">
    <property type="term" value="P:maintenance of gastrointestinal epithelium"/>
    <property type="evidence" value="ECO:0007669"/>
    <property type="project" value="TreeGrafter"/>
</dbReference>
<dbReference type="PANTHER" id="PTHR13826:SF14">
    <property type="entry name" value="TREFOIL FACTOR 2"/>
    <property type="match status" value="1"/>
</dbReference>
<comment type="caution">
    <text evidence="4">Lacks conserved residue(s) required for the propagation of feature annotation.</text>
</comment>
<proteinExistence type="predicted"/>
<dbReference type="EMBL" id="JADDUC010000086">
    <property type="protein sequence ID" value="KAG0119425.1"/>
    <property type="molecule type" value="Genomic_DNA"/>
</dbReference>
<dbReference type="PROSITE" id="PS51448">
    <property type="entry name" value="P_TREFOIL_2"/>
    <property type="match status" value="2"/>
</dbReference>
<dbReference type="PROSITE" id="PS00025">
    <property type="entry name" value="P_TREFOIL_1"/>
    <property type="match status" value="1"/>
</dbReference>
<feature type="disulfide bond" evidence="4">
    <location>
        <begin position="198"/>
        <end position="213"/>
    </location>
</feature>
<dbReference type="Pfam" id="PF00088">
    <property type="entry name" value="Trefoil"/>
    <property type="match status" value="2"/>
</dbReference>
<dbReference type="PANTHER" id="PTHR13826">
    <property type="entry name" value="INTESTINAL TREFOIL FACTOR-RELATED"/>
    <property type="match status" value="1"/>
</dbReference>
<accession>A0A835NQV5</accession>
<protein>
    <recommendedName>
        <fullName evidence="6">P-type domain-containing protein</fullName>
    </recommendedName>
</protein>
<keyword evidence="9" id="KW-1185">Reference proteome</keyword>
<comment type="subcellular location">
    <subcellularLocation>
        <location evidence="1">Secreted</location>
    </subcellularLocation>
</comment>
<evidence type="ECO:0000256" key="3">
    <source>
        <dbReference type="ARBA" id="ARBA00023157"/>
    </source>
</evidence>
<evidence type="ECO:0000313" key="7">
    <source>
        <dbReference type="EMBL" id="KAG0119425.1"/>
    </source>
</evidence>
<evidence type="ECO:0000259" key="6">
    <source>
        <dbReference type="PROSITE" id="PS51448"/>
    </source>
</evidence>
<dbReference type="InterPro" id="IPR017957">
    <property type="entry name" value="P_trefoil_CS"/>
</dbReference>
<gene>
    <name evidence="8" type="ORF">IHE44_0004955</name>
    <name evidence="7" type="ORF">IHE44_014316</name>
</gene>
<evidence type="ECO:0000256" key="1">
    <source>
        <dbReference type="ARBA" id="ARBA00004613"/>
    </source>
</evidence>
<dbReference type="InterPro" id="IPR044913">
    <property type="entry name" value="P_trefoil_dom_sf"/>
</dbReference>
<reference evidence="8 9" key="2">
    <citation type="journal article" date="2021" name="J. Hered.">
        <title>Feather Gene Expression Elucidates the Developmental Basis of Plumage Iridescence in African Starlings.</title>
        <authorList>
            <person name="Rubenstein D.R."/>
            <person name="Corvelo A."/>
            <person name="MacManes M.D."/>
            <person name="Maia R."/>
            <person name="Narzisi G."/>
            <person name="Rousaki A."/>
            <person name="Vandenabeele P."/>
            <person name="Shawkey M.D."/>
            <person name="Solomon J."/>
        </authorList>
    </citation>
    <scope>NUCLEOTIDE SEQUENCE [LARGE SCALE GENOMIC DNA]</scope>
    <source>
        <strain evidence="8">SS15</strain>
    </source>
</reference>
<evidence type="ECO:0000256" key="5">
    <source>
        <dbReference type="SAM" id="MobiDB-lite"/>
    </source>
</evidence>
<dbReference type="InterPro" id="IPR017994">
    <property type="entry name" value="P_trefoil_chordata"/>
</dbReference>
<evidence type="ECO:0000313" key="8">
    <source>
        <dbReference type="EMBL" id="KAI1241482.1"/>
    </source>
</evidence>
<keyword evidence="2" id="KW-0964">Secreted</keyword>
<organism evidence="7">
    <name type="scientific">Lamprotornis superbus</name>
    <dbReference type="NCBI Taxonomy" id="245042"/>
    <lineage>
        <taxon>Eukaryota</taxon>
        <taxon>Metazoa</taxon>
        <taxon>Chordata</taxon>
        <taxon>Craniata</taxon>
        <taxon>Vertebrata</taxon>
        <taxon>Euteleostomi</taxon>
        <taxon>Archelosauria</taxon>
        <taxon>Archosauria</taxon>
        <taxon>Dinosauria</taxon>
        <taxon>Saurischia</taxon>
        <taxon>Theropoda</taxon>
        <taxon>Coelurosauria</taxon>
        <taxon>Aves</taxon>
        <taxon>Neognathae</taxon>
        <taxon>Neoaves</taxon>
        <taxon>Telluraves</taxon>
        <taxon>Australaves</taxon>
        <taxon>Passeriformes</taxon>
        <taxon>Sturnidae</taxon>
        <taxon>Lamprotornis</taxon>
    </lineage>
</organism>
<name>A0A835NQV5_9PASS</name>
<dbReference type="Proteomes" id="UP000618051">
    <property type="component" value="Unassembled WGS sequence"/>
</dbReference>
<feature type="disulfide bond" evidence="4">
    <location>
        <begin position="149"/>
        <end position="164"/>
    </location>
</feature>
<dbReference type="EMBL" id="JADDUC020000002">
    <property type="protein sequence ID" value="KAI1241482.1"/>
    <property type="molecule type" value="Genomic_DNA"/>
</dbReference>
<reference evidence="7" key="1">
    <citation type="submission" date="2020-10" db="EMBL/GenBank/DDBJ databases">
        <title>Feather gene expression reveals the developmental basis of iridescence in African starlings.</title>
        <authorList>
            <person name="Rubenstein D.R."/>
        </authorList>
    </citation>
    <scope>NUCLEOTIDE SEQUENCE</scope>
    <source>
        <strain evidence="7">SS15</strain>
        <tissue evidence="7">Liver</tissue>
    </source>
</reference>
<dbReference type="Gene3D" id="4.10.110.10">
    <property type="entry name" value="Spasmolytic Protein, domain 1"/>
    <property type="match status" value="2"/>
</dbReference>
<dbReference type="InterPro" id="IPR000519">
    <property type="entry name" value="P_trefoil_dom"/>
</dbReference>
<dbReference type="SMART" id="SM00018">
    <property type="entry name" value="PD"/>
    <property type="match status" value="2"/>
</dbReference>
<dbReference type="GO" id="GO:0005615">
    <property type="term" value="C:extracellular space"/>
    <property type="evidence" value="ECO:0007669"/>
    <property type="project" value="TreeGrafter"/>
</dbReference>
<evidence type="ECO:0000256" key="4">
    <source>
        <dbReference type="PROSITE-ProRule" id="PRU00779"/>
    </source>
</evidence>
<dbReference type="SUPFAM" id="SSF57492">
    <property type="entry name" value="Trefoil"/>
    <property type="match status" value="2"/>
</dbReference>
<evidence type="ECO:0000313" key="9">
    <source>
        <dbReference type="Proteomes" id="UP000618051"/>
    </source>
</evidence>
<feature type="disulfide bond" evidence="4">
    <location>
        <begin position="159"/>
        <end position="176"/>
    </location>
</feature>
<dbReference type="CDD" id="cd00111">
    <property type="entry name" value="Trefoil"/>
    <property type="match status" value="2"/>
</dbReference>
<comment type="caution">
    <text evidence="7">The sequence shown here is derived from an EMBL/GenBank/DDBJ whole genome shotgun (WGS) entry which is preliminary data.</text>
</comment>
<keyword evidence="3 4" id="KW-1015">Disulfide bond</keyword>
<dbReference type="OrthoDB" id="10051464at2759"/>